<evidence type="ECO:0000256" key="2">
    <source>
        <dbReference type="ARBA" id="ARBA00022692"/>
    </source>
</evidence>
<proteinExistence type="predicted"/>
<evidence type="ECO:0000256" key="4">
    <source>
        <dbReference type="ARBA" id="ARBA00023136"/>
    </source>
</evidence>
<keyword evidence="2 5" id="KW-0812">Transmembrane</keyword>
<dbReference type="InterPro" id="IPR000276">
    <property type="entry name" value="GPCR_Rhodpsn"/>
</dbReference>
<gene>
    <name evidence="8" type="ORF">EB796_024384</name>
</gene>
<comment type="subcellular location">
    <subcellularLocation>
        <location evidence="1">Membrane</location>
        <topology evidence="1">Multi-pass membrane protein</topology>
    </subcellularLocation>
</comment>
<organism evidence="8 9">
    <name type="scientific">Bugula neritina</name>
    <name type="common">Brown bryozoan</name>
    <name type="synonym">Sertularia neritina</name>
    <dbReference type="NCBI Taxonomy" id="10212"/>
    <lineage>
        <taxon>Eukaryota</taxon>
        <taxon>Metazoa</taxon>
        <taxon>Spiralia</taxon>
        <taxon>Lophotrochozoa</taxon>
        <taxon>Bryozoa</taxon>
        <taxon>Gymnolaemata</taxon>
        <taxon>Cheilostomatida</taxon>
        <taxon>Flustrina</taxon>
        <taxon>Buguloidea</taxon>
        <taxon>Bugulidae</taxon>
        <taxon>Bugula</taxon>
    </lineage>
</organism>
<accession>A0A7J7IUT0</accession>
<feature type="transmembrane region" description="Helical" evidence="5">
    <location>
        <begin position="160"/>
        <end position="181"/>
    </location>
</feature>
<dbReference type="EMBL" id="VXIV02003414">
    <property type="protein sequence ID" value="KAF6017317.1"/>
    <property type="molecule type" value="Genomic_DNA"/>
</dbReference>
<evidence type="ECO:0000256" key="3">
    <source>
        <dbReference type="ARBA" id="ARBA00022989"/>
    </source>
</evidence>
<feature type="transmembrane region" description="Helical" evidence="5">
    <location>
        <begin position="224"/>
        <end position="242"/>
    </location>
</feature>
<dbReference type="GO" id="GO:0004930">
    <property type="term" value="F:G protein-coupled receptor activity"/>
    <property type="evidence" value="ECO:0007669"/>
    <property type="project" value="InterPro"/>
</dbReference>
<dbReference type="Gene3D" id="1.20.1070.10">
    <property type="entry name" value="Rhodopsin 7-helix transmembrane proteins"/>
    <property type="match status" value="1"/>
</dbReference>
<dbReference type="PANTHER" id="PTHR23112">
    <property type="entry name" value="G PROTEIN-COUPLED RECEPTOR 157-RELATED"/>
    <property type="match status" value="1"/>
</dbReference>
<protein>
    <submittedName>
        <fullName evidence="8">GPR157</fullName>
    </submittedName>
</protein>
<dbReference type="Pfam" id="PF00001">
    <property type="entry name" value="7tm_1"/>
    <property type="match status" value="1"/>
</dbReference>
<dbReference type="Proteomes" id="UP000593567">
    <property type="component" value="Unassembled WGS sequence"/>
</dbReference>
<evidence type="ECO:0000259" key="7">
    <source>
        <dbReference type="PROSITE" id="PS50262"/>
    </source>
</evidence>
<evidence type="ECO:0000313" key="8">
    <source>
        <dbReference type="EMBL" id="KAF6017317.1"/>
    </source>
</evidence>
<feature type="transmembrane region" description="Helical" evidence="5">
    <location>
        <begin position="283"/>
        <end position="303"/>
    </location>
</feature>
<dbReference type="GO" id="GO:0005886">
    <property type="term" value="C:plasma membrane"/>
    <property type="evidence" value="ECO:0007669"/>
    <property type="project" value="TreeGrafter"/>
</dbReference>
<dbReference type="AlphaFoldDB" id="A0A7J7IUT0"/>
<keyword evidence="4 5" id="KW-0472">Membrane</keyword>
<comment type="caution">
    <text evidence="8">The sequence shown here is derived from an EMBL/GenBank/DDBJ whole genome shotgun (WGS) entry which is preliminary data.</text>
</comment>
<dbReference type="InterPro" id="IPR017981">
    <property type="entry name" value="GPCR_2-like_7TM"/>
</dbReference>
<dbReference type="PROSITE" id="PS50261">
    <property type="entry name" value="G_PROTEIN_RECEP_F2_4"/>
    <property type="match status" value="1"/>
</dbReference>
<evidence type="ECO:0000259" key="6">
    <source>
        <dbReference type="PROSITE" id="PS50261"/>
    </source>
</evidence>
<sequence>MDISAFASEYSKLESNDTPQQVTVALGITYAVLTCVMSVLSICGSLIILYILVTMSELRTKGRMFLAYLSCSDLLVAVSNFLGVVWVLIATESFIQVPDVYSNNSDNSTLISTSMNTTCKIQAAATSTASLMSFFWTSVIALNIYLTVVRQNRYLTTKLWLMPHLICWGVPIVILIITATFNKYGYNEIDIQQDIWWCWISASKTTQPSVLVRWQLLSGKLWEIGSYIFICILYGKVMYNIVKYVSRMKKHQGGGAGPPASDHTPLHNRTSRSTAVNYANKKLLFVPLVFILARIWGTLRFFLYSSNESEPTLASKIAVYLAPLQTNIPSGDAVEPHNLLGGDAVEPHNLLGGDAVEPHNLLGGDAVEPHNLLGGDAVEPHNLLDGDAVEPHNLLGGDAVEPHNLLGGDAVEPHYLLGDTHQSKVK</sequence>
<feature type="domain" description="G-protein coupled receptors family 2 profile 2" evidence="6">
    <location>
        <begin position="30"/>
        <end position="239"/>
    </location>
</feature>
<reference evidence="8" key="1">
    <citation type="submission" date="2020-06" db="EMBL/GenBank/DDBJ databases">
        <title>Draft genome of Bugula neritina, a colonial animal packing powerful symbionts and potential medicines.</title>
        <authorList>
            <person name="Rayko M."/>
        </authorList>
    </citation>
    <scope>NUCLEOTIDE SEQUENCE [LARGE SCALE GENOMIC DNA]</scope>
    <source>
        <strain evidence="8">Kwan_BN1</strain>
    </source>
</reference>
<evidence type="ECO:0000256" key="5">
    <source>
        <dbReference type="SAM" id="Phobius"/>
    </source>
</evidence>
<evidence type="ECO:0000256" key="1">
    <source>
        <dbReference type="ARBA" id="ARBA00004141"/>
    </source>
</evidence>
<keyword evidence="9" id="KW-1185">Reference proteome</keyword>
<dbReference type="GO" id="GO:0007189">
    <property type="term" value="P:adenylate cyclase-activating G protein-coupled receptor signaling pathway"/>
    <property type="evidence" value="ECO:0007669"/>
    <property type="project" value="TreeGrafter"/>
</dbReference>
<dbReference type="OrthoDB" id="100006at2759"/>
<keyword evidence="3 5" id="KW-1133">Transmembrane helix</keyword>
<name>A0A7J7IUT0_BUGNE</name>
<dbReference type="PROSITE" id="PS50262">
    <property type="entry name" value="G_PROTEIN_RECEP_F1_2"/>
    <property type="match status" value="1"/>
</dbReference>
<feature type="transmembrane region" description="Helical" evidence="5">
    <location>
        <begin position="130"/>
        <end position="148"/>
    </location>
</feature>
<dbReference type="GO" id="GO:0007166">
    <property type="term" value="P:cell surface receptor signaling pathway"/>
    <property type="evidence" value="ECO:0007669"/>
    <property type="project" value="InterPro"/>
</dbReference>
<feature type="transmembrane region" description="Helical" evidence="5">
    <location>
        <begin position="28"/>
        <end position="53"/>
    </location>
</feature>
<evidence type="ECO:0000313" key="9">
    <source>
        <dbReference type="Proteomes" id="UP000593567"/>
    </source>
</evidence>
<feature type="transmembrane region" description="Helical" evidence="5">
    <location>
        <begin position="65"/>
        <end position="89"/>
    </location>
</feature>
<dbReference type="PANTHER" id="PTHR23112:SF47">
    <property type="entry name" value="G-PROTEIN COUPLED RECEPTOR 157"/>
    <property type="match status" value="1"/>
</dbReference>
<feature type="domain" description="G-protein coupled receptors family 1 profile" evidence="7">
    <location>
        <begin position="44"/>
        <end position="292"/>
    </location>
</feature>
<dbReference type="SUPFAM" id="SSF81321">
    <property type="entry name" value="Family A G protein-coupled receptor-like"/>
    <property type="match status" value="1"/>
</dbReference>
<dbReference type="InterPro" id="IPR017452">
    <property type="entry name" value="GPCR_Rhodpsn_7TM"/>
</dbReference>